<organism evidence="2 3">
    <name type="scientific">Cellulophaga fucicola</name>
    <dbReference type="NCBI Taxonomy" id="76595"/>
    <lineage>
        <taxon>Bacteria</taxon>
        <taxon>Pseudomonadati</taxon>
        <taxon>Bacteroidota</taxon>
        <taxon>Flavobacteriia</taxon>
        <taxon>Flavobacteriales</taxon>
        <taxon>Flavobacteriaceae</taxon>
        <taxon>Cellulophaga</taxon>
    </lineage>
</organism>
<dbReference type="EMBL" id="FPIY01000001">
    <property type="protein sequence ID" value="SFW18852.1"/>
    <property type="molecule type" value="Genomic_DNA"/>
</dbReference>
<protein>
    <recommendedName>
        <fullName evidence="4">Auto-transporter adhesin head GIN domain-containing protein</fullName>
    </recommendedName>
</protein>
<evidence type="ECO:0008006" key="4">
    <source>
        <dbReference type="Google" id="ProtNLM"/>
    </source>
</evidence>
<feature type="chain" id="PRO_5012701584" description="Auto-transporter adhesin head GIN domain-containing protein" evidence="1">
    <location>
        <begin position="21"/>
        <end position="247"/>
    </location>
</feature>
<name>A0A1K1M6T5_9FLAO</name>
<dbReference type="RefSeq" id="WP_072302054.1">
    <property type="nucleotide sequence ID" value="NZ_FPIY01000001.1"/>
</dbReference>
<keyword evidence="1" id="KW-0732">Signal</keyword>
<sequence>MKKITLSILLLLCVTTAAFAQKKSDLILQIDNLKDSITKTNIALAEAKKIAKVSVAESDLYKSQATELQEANKSLLNNLKNFTQVSSQNSKNMEKTLEALKSKETQLSILETSFSKNDSTAIVVLTNAKQSLGENAKISVVNGEVVITESAQNVLDASKTKISATGEAFLENISKIMLLNTDSKLTISSNSGSLSALHNTLVTKYDIVAERITLESTTQETSNLLFKIHTDYPNFYLRVREHMKNLK</sequence>
<feature type="signal peptide" evidence="1">
    <location>
        <begin position="1"/>
        <end position="20"/>
    </location>
</feature>
<reference evidence="3" key="1">
    <citation type="submission" date="2016-11" db="EMBL/GenBank/DDBJ databases">
        <authorList>
            <person name="Varghese N."/>
            <person name="Submissions S."/>
        </authorList>
    </citation>
    <scope>NUCLEOTIDE SEQUENCE [LARGE SCALE GENOMIC DNA]</scope>
    <source>
        <strain evidence="3">DSM 24786</strain>
    </source>
</reference>
<proteinExistence type="predicted"/>
<keyword evidence="3" id="KW-1185">Reference proteome</keyword>
<dbReference type="STRING" id="76595.SAMN05660313_00376"/>
<dbReference type="Proteomes" id="UP000183257">
    <property type="component" value="Unassembled WGS sequence"/>
</dbReference>
<dbReference type="AlphaFoldDB" id="A0A1K1M6T5"/>
<evidence type="ECO:0000256" key="1">
    <source>
        <dbReference type="SAM" id="SignalP"/>
    </source>
</evidence>
<dbReference type="OrthoDB" id="1427661at2"/>
<accession>A0A1K1M6T5</accession>
<evidence type="ECO:0000313" key="3">
    <source>
        <dbReference type="Proteomes" id="UP000183257"/>
    </source>
</evidence>
<evidence type="ECO:0000313" key="2">
    <source>
        <dbReference type="EMBL" id="SFW18852.1"/>
    </source>
</evidence>
<gene>
    <name evidence="2" type="ORF">SAMN05660313_00376</name>
</gene>